<organism evidence="2 4">
    <name type="scientific">Budvicia aquatica</name>
    <dbReference type="NCBI Taxonomy" id="82979"/>
    <lineage>
        <taxon>Bacteria</taxon>
        <taxon>Pseudomonadati</taxon>
        <taxon>Pseudomonadota</taxon>
        <taxon>Gammaproteobacteria</taxon>
        <taxon>Enterobacterales</taxon>
        <taxon>Budviciaceae</taxon>
        <taxon>Budvicia</taxon>
    </lineage>
</organism>
<proteinExistence type="predicted"/>
<feature type="transmembrane region" description="Helical" evidence="1">
    <location>
        <begin position="58"/>
        <end position="80"/>
    </location>
</feature>
<dbReference type="AlphaFoldDB" id="A0A2C6DIC8"/>
<feature type="transmembrane region" description="Helical" evidence="1">
    <location>
        <begin position="27"/>
        <end position="46"/>
    </location>
</feature>
<evidence type="ECO:0000313" key="5">
    <source>
        <dbReference type="Proteomes" id="UP000373449"/>
    </source>
</evidence>
<dbReference type="Proteomes" id="UP000224974">
    <property type="component" value="Unassembled WGS sequence"/>
</dbReference>
<evidence type="ECO:0000313" key="2">
    <source>
        <dbReference type="EMBL" id="PHI28072.1"/>
    </source>
</evidence>
<feature type="transmembrane region" description="Helical" evidence="1">
    <location>
        <begin position="5"/>
        <end position="21"/>
    </location>
</feature>
<evidence type="ECO:0000256" key="1">
    <source>
        <dbReference type="SAM" id="Phobius"/>
    </source>
</evidence>
<dbReference type="Proteomes" id="UP000373449">
    <property type="component" value="Unassembled WGS sequence"/>
</dbReference>
<dbReference type="RefSeq" id="WP_029093274.1">
    <property type="nucleotide sequence ID" value="NZ_BRLG01000004.1"/>
</dbReference>
<protein>
    <submittedName>
        <fullName evidence="3">Inner membrane protein ydgC</fullName>
    </submittedName>
</protein>
<keyword evidence="1" id="KW-0472">Membrane</keyword>
<dbReference type="OrthoDB" id="6053681at2"/>
<reference evidence="3 5" key="3">
    <citation type="submission" date="2019-03" db="EMBL/GenBank/DDBJ databases">
        <authorList>
            <consortium name="Pathogen Informatics"/>
        </authorList>
    </citation>
    <scope>NUCLEOTIDE SEQUENCE [LARGE SCALE GENOMIC DNA]</scope>
    <source>
        <strain evidence="3 5">NCTC12282</strain>
    </source>
</reference>
<evidence type="ECO:0000313" key="3">
    <source>
        <dbReference type="EMBL" id="VFS45845.1"/>
    </source>
</evidence>
<gene>
    <name evidence="3" type="primary">ydgC</name>
    <name evidence="2" type="ORF">CRN84_01295</name>
    <name evidence="3" type="ORF">NCTC12282_00732</name>
</gene>
<accession>A0A2C6DIC8</accession>
<dbReference type="EMBL" id="PDDX01000001">
    <property type="protein sequence ID" value="PHI28072.1"/>
    <property type="molecule type" value="Genomic_DNA"/>
</dbReference>
<dbReference type="Pfam" id="PF06942">
    <property type="entry name" value="GlpM"/>
    <property type="match status" value="1"/>
</dbReference>
<dbReference type="InterPro" id="IPR009707">
    <property type="entry name" value="GlpM/YdgC"/>
</dbReference>
<evidence type="ECO:0000313" key="4">
    <source>
        <dbReference type="Proteomes" id="UP000224974"/>
    </source>
</evidence>
<dbReference type="STRING" id="1111728.GCA_000427805_02565"/>
<dbReference type="EMBL" id="CAADJA010000002">
    <property type="protein sequence ID" value="VFS45845.1"/>
    <property type="molecule type" value="Genomic_DNA"/>
</dbReference>
<keyword evidence="1" id="KW-0812">Transmembrane</keyword>
<keyword evidence="4" id="KW-1185">Reference proteome</keyword>
<keyword evidence="1" id="KW-1133">Transmembrane helix</keyword>
<reference evidence="4" key="1">
    <citation type="submission" date="2017-09" db="EMBL/GenBank/DDBJ databases">
        <title>FDA dAtabase for Regulatory Grade micrObial Sequences (FDA-ARGOS): Supporting development and validation of Infectious Disease Dx tests.</title>
        <authorList>
            <person name="Minogue T."/>
            <person name="Wolcott M."/>
            <person name="Wasieloski L."/>
            <person name="Aguilar W."/>
            <person name="Moore D."/>
            <person name="Tallon L."/>
            <person name="Sadzewicz L."/>
            <person name="Ott S."/>
            <person name="Zhao X."/>
            <person name="Nagaraj S."/>
            <person name="Vavikolanu K."/>
            <person name="Aluvathingal J."/>
            <person name="Nadendla S."/>
            <person name="Sichtig H."/>
        </authorList>
    </citation>
    <scope>NUCLEOTIDE SEQUENCE [LARGE SCALE GENOMIC DNA]</scope>
    <source>
        <strain evidence="4">FDAARGOS_387</strain>
    </source>
</reference>
<reference evidence="2" key="2">
    <citation type="submission" date="2017-09" db="EMBL/GenBank/DDBJ databases">
        <title>FDA dAtabase for Regulatory Grade micrObial Sequences (FDA-ARGOS): Supporting development and validation of Infectious Disease Dx tests.</title>
        <authorList>
            <person name="Minogue T."/>
            <person name="Wolcott M."/>
            <person name="Wasieloski L."/>
            <person name="Aguilar W."/>
            <person name="Moore D."/>
            <person name="Tallon L.J."/>
            <person name="Sadzewicz L."/>
            <person name="Ott S."/>
            <person name="Zhao X."/>
            <person name="Nagaraj S."/>
            <person name="Vavikolanu K."/>
            <person name="Aluvathingal J."/>
            <person name="Nadendla S."/>
            <person name="Sichtig H."/>
        </authorList>
    </citation>
    <scope>NUCLEOTIDE SEQUENCE</scope>
    <source>
        <strain evidence="2">FDAARGOS_387</strain>
    </source>
</reference>
<feature type="transmembrane region" description="Helical" evidence="1">
    <location>
        <begin position="86"/>
        <end position="110"/>
    </location>
</feature>
<sequence length="113" mass="12364">MALLLKSLIGAVVVIIISLLSKSKFYYIAGLAPLFPTFALIAHYSVGSIRPTADLRETILFTGLATLPMLSYLVSLYILVGHFRLIPSLLMACVVWGIAAWILVTLWGYAHAQ</sequence>
<name>A0A2C6DIC8_9GAMM</name>